<evidence type="ECO:0000313" key="3">
    <source>
        <dbReference type="Proteomes" id="UP000527355"/>
    </source>
</evidence>
<evidence type="ECO:0000256" key="1">
    <source>
        <dbReference type="SAM" id="MobiDB-lite"/>
    </source>
</evidence>
<dbReference type="EMBL" id="JABWUV010000009">
    <property type="protein sequence ID" value="KAF6330255.1"/>
    <property type="molecule type" value="Genomic_DNA"/>
</dbReference>
<feature type="region of interest" description="Disordered" evidence="1">
    <location>
        <begin position="1"/>
        <end position="60"/>
    </location>
</feature>
<accession>A0A7J7VYF1</accession>
<proteinExistence type="predicted"/>
<protein>
    <submittedName>
        <fullName evidence="2">Uncharacterized protein</fullName>
    </submittedName>
</protein>
<comment type="caution">
    <text evidence="2">The sequence shown here is derived from an EMBL/GenBank/DDBJ whole genome shotgun (WGS) entry which is preliminary data.</text>
</comment>
<evidence type="ECO:0000313" key="2">
    <source>
        <dbReference type="EMBL" id="KAF6330255.1"/>
    </source>
</evidence>
<gene>
    <name evidence="2" type="ORF">mMyoMyo1_012253</name>
</gene>
<name>A0A7J7VYF1_MYOMY</name>
<dbReference type="Proteomes" id="UP000527355">
    <property type="component" value="Unassembled WGS sequence"/>
</dbReference>
<dbReference type="AlphaFoldDB" id="A0A7J7VYF1"/>
<reference evidence="2 3" key="1">
    <citation type="journal article" date="2020" name="Nature">
        <title>Six reference-quality genomes reveal evolution of bat adaptations.</title>
        <authorList>
            <person name="Jebb D."/>
            <person name="Huang Z."/>
            <person name="Pippel M."/>
            <person name="Hughes G.M."/>
            <person name="Lavrichenko K."/>
            <person name="Devanna P."/>
            <person name="Winkler S."/>
            <person name="Jermiin L.S."/>
            <person name="Skirmuntt E.C."/>
            <person name="Katzourakis A."/>
            <person name="Burkitt-Gray L."/>
            <person name="Ray D.A."/>
            <person name="Sullivan K.A.M."/>
            <person name="Roscito J.G."/>
            <person name="Kirilenko B.M."/>
            <person name="Davalos L.M."/>
            <person name="Corthals A.P."/>
            <person name="Power M.L."/>
            <person name="Jones G."/>
            <person name="Ransome R.D."/>
            <person name="Dechmann D.K.N."/>
            <person name="Locatelli A.G."/>
            <person name="Puechmaille S.J."/>
            <person name="Fedrigo O."/>
            <person name="Jarvis E.D."/>
            <person name="Hiller M."/>
            <person name="Vernes S.C."/>
            <person name="Myers E.W."/>
            <person name="Teeling E.C."/>
        </authorList>
    </citation>
    <scope>NUCLEOTIDE SEQUENCE [LARGE SCALE GENOMIC DNA]</scope>
    <source>
        <strain evidence="2">MMyoMyo1</strain>
        <tissue evidence="2">Flight muscle</tissue>
    </source>
</reference>
<organism evidence="2 3">
    <name type="scientific">Myotis myotis</name>
    <name type="common">Greater mouse-eared bat</name>
    <name type="synonym">Vespertilio myotis</name>
    <dbReference type="NCBI Taxonomy" id="51298"/>
    <lineage>
        <taxon>Eukaryota</taxon>
        <taxon>Metazoa</taxon>
        <taxon>Chordata</taxon>
        <taxon>Craniata</taxon>
        <taxon>Vertebrata</taxon>
        <taxon>Euteleostomi</taxon>
        <taxon>Mammalia</taxon>
        <taxon>Eutheria</taxon>
        <taxon>Laurasiatheria</taxon>
        <taxon>Chiroptera</taxon>
        <taxon>Yangochiroptera</taxon>
        <taxon>Vespertilionidae</taxon>
        <taxon>Myotis</taxon>
    </lineage>
</organism>
<sequence length="123" mass="13527">MMHTDHQGADTNTGAAPWWPVRSHSESSLSEGGSTATRLAGMSGTPTVGPPMQESVHQASSDVINKHKINSLSPLGTYCFKKWYLRGKELNIYSFFLISTVPLGNQIVDKRNFSLQRCISTTE</sequence>
<keyword evidence="3" id="KW-1185">Reference proteome</keyword>